<reference evidence="9 10" key="1">
    <citation type="submission" date="2018-03" db="EMBL/GenBank/DDBJ databases">
        <authorList>
            <person name="Fogelqvist J."/>
        </authorList>
    </citation>
    <scope>NUCLEOTIDE SEQUENCE [LARGE SCALE GENOMIC DNA]</scope>
</reference>
<organism evidence="9 10">
    <name type="scientific">Plasmodiophora brassicae</name>
    <name type="common">Clubroot disease agent</name>
    <dbReference type="NCBI Taxonomy" id="37360"/>
    <lineage>
        <taxon>Eukaryota</taxon>
        <taxon>Sar</taxon>
        <taxon>Rhizaria</taxon>
        <taxon>Endomyxa</taxon>
        <taxon>Phytomyxea</taxon>
        <taxon>Plasmodiophorida</taxon>
        <taxon>Plasmodiophoridae</taxon>
        <taxon>Plasmodiophora</taxon>
    </lineage>
</organism>
<dbReference type="AlphaFoldDB" id="A0A3P3Y8B9"/>
<evidence type="ECO:0000256" key="1">
    <source>
        <dbReference type="ARBA" id="ARBA00004123"/>
    </source>
</evidence>
<geneLocation type="mitochondrion" evidence="9"/>
<proteinExistence type="predicted"/>
<evidence type="ECO:0000259" key="8">
    <source>
        <dbReference type="PROSITE" id="PS50157"/>
    </source>
</evidence>
<dbReference type="GO" id="GO:0000981">
    <property type="term" value="F:DNA-binding transcription factor activity, RNA polymerase II-specific"/>
    <property type="evidence" value="ECO:0007669"/>
    <property type="project" value="TreeGrafter"/>
</dbReference>
<evidence type="ECO:0000256" key="5">
    <source>
        <dbReference type="ARBA" id="ARBA00022833"/>
    </source>
</evidence>
<keyword evidence="2" id="KW-0479">Metal-binding</keyword>
<evidence type="ECO:0000256" key="2">
    <source>
        <dbReference type="ARBA" id="ARBA00022723"/>
    </source>
</evidence>
<dbReference type="GO" id="GO:0005634">
    <property type="term" value="C:nucleus"/>
    <property type="evidence" value="ECO:0007669"/>
    <property type="project" value="UniProtKB-SubCell"/>
</dbReference>
<evidence type="ECO:0000313" key="9">
    <source>
        <dbReference type="EMBL" id="SPQ96422.1"/>
    </source>
</evidence>
<evidence type="ECO:0000256" key="7">
    <source>
        <dbReference type="PROSITE-ProRule" id="PRU00042"/>
    </source>
</evidence>
<keyword evidence="4 7" id="KW-0863">Zinc-finger</keyword>
<evidence type="ECO:0000256" key="6">
    <source>
        <dbReference type="ARBA" id="ARBA00023242"/>
    </source>
</evidence>
<keyword evidence="9" id="KW-0496">Mitochondrion</keyword>
<dbReference type="EMBL" id="OVEO01000005">
    <property type="protein sequence ID" value="SPQ96422.1"/>
    <property type="molecule type" value="Genomic_DNA"/>
</dbReference>
<dbReference type="PANTHER" id="PTHR24394">
    <property type="entry name" value="ZINC FINGER PROTEIN"/>
    <property type="match status" value="1"/>
</dbReference>
<dbReference type="PROSITE" id="PS50157">
    <property type="entry name" value="ZINC_FINGER_C2H2_2"/>
    <property type="match status" value="3"/>
</dbReference>
<evidence type="ECO:0000256" key="4">
    <source>
        <dbReference type="ARBA" id="ARBA00022771"/>
    </source>
</evidence>
<feature type="domain" description="C2H2-type" evidence="8">
    <location>
        <begin position="50"/>
        <end position="77"/>
    </location>
</feature>
<protein>
    <recommendedName>
        <fullName evidence="8">C2H2-type domain-containing protein</fullName>
    </recommendedName>
</protein>
<evidence type="ECO:0000256" key="3">
    <source>
        <dbReference type="ARBA" id="ARBA00022737"/>
    </source>
</evidence>
<evidence type="ECO:0000313" key="10">
    <source>
        <dbReference type="Proteomes" id="UP000290189"/>
    </source>
</evidence>
<keyword evidence="3" id="KW-0677">Repeat</keyword>
<feature type="domain" description="C2H2-type" evidence="8">
    <location>
        <begin position="21"/>
        <end position="49"/>
    </location>
</feature>
<sequence>MSVVHRQAPARGGGDDDAPSRPCKMCDAVLSSLAELRAHQRSVHSSAQPYHCQVCDKRFFWSGSLSRHMRIHSGSRPYTCRVCNKSFTQSGTLQRHMRTHTGERPHERGLCKRDLATNMVVGCSNGFVGMVPAATSPVASAVSLPVANTGAGGVPLRPRQAAPAASYPVFTVRNVVRRRPGAACRSLRTGGIAAGRDRLPTTLLPDGKLDDAKSIAAARLLESIAIEFARRSQATTEHATVTKVSTTTTFQAVHDRGLSRAALDSRMFHQRRDVGLHASAFVTAKLC</sequence>
<dbReference type="Gene3D" id="3.30.160.60">
    <property type="entry name" value="Classic Zinc Finger"/>
    <property type="match status" value="2"/>
</dbReference>
<dbReference type="Pfam" id="PF13912">
    <property type="entry name" value="zf-C2H2_6"/>
    <property type="match status" value="1"/>
</dbReference>
<name>A0A3P3Y8B9_PLABS</name>
<dbReference type="PROSITE" id="PS00028">
    <property type="entry name" value="ZINC_FINGER_C2H2_1"/>
    <property type="match status" value="3"/>
</dbReference>
<feature type="domain" description="C2H2-type" evidence="8">
    <location>
        <begin position="78"/>
        <end position="105"/>
    </location>
</feature>
<dbReference type="InterPro" id="IPR036236">
    <property type="entry name" value="Znf_C2H2_sf"/>
</dbReference>
<dbReference type="InterPro" id="IPR013087">
    <property type="entry name" value="Znf_C2H2_type"/>
</dbReference>
<keyword evidence="6" id="KW-0539">Nucleus</keyword>
<dbReference type="PANTHER" id="PTHR24394:SF44">
    <property type="entry name" value="ZINC FINGER PROTEIN 271-LIKE"/>
    <property type="match status" value="1"/>
</dbReference>
<dbReference type="Pfam" id="PF00096">
    <property type="entry name" value="zf-C2H2"/>
    <property type="match status" value="2"/>
</dbReference>
<dbReference type="Proteomes" id="UP000290189">
    <property type="component" value="Unassembled WGS sequence"/>
</dbReference>
<dbReference type="FunFam" id="3.30.160.60:FF:000744">
    <property type="entry name" value="zinc finger E-box-binding homeobox 1"/>
    <property type="match status" value="1"/>
</dbReference>
<dbReference type="SMART" id="SM00355">
    <property type="entry name" value="ZnF_C2H2"/>
    <property type="match status" value="3"/>
</dbReference>
<comment type="subcellular location">
    <subcellularLocation>
        <location evidence="1">Nucleus</location>
    </subcellularLocation>
</comment>
<accession>A0A3P3Y8B9</accession>
<dbReference type="GO" id="GO:0008270">
    <property type="term" value="F:zinc ion binding"/>
    <property type="evidence" value="ECO:0007669"/>
    <property type="project" value="UniProtKB-KW"/>
</dbReference>
<dbReference type="FunFam" id="3.30.160.60:FF:000072">
    <property type="entry name" value="zinc finger protein 143 isoform X1"/>
    <property type="match status" value="1"/>
</dbReference>
<dbReference type="SUPFAM" id="SSF57667">
    <property type="entry name" value="beta-beta-alpha zinc fingers"/>
    <property type="match status" value="2"/>
</dbReference>
<keyword evidence="5" id="KW-0862">Zinc</keyword>
<gene>
    <name evidence="9" type="ORF">PLBR_LOCUS3637</name>
</gene>